<dbReference type="RefSeq" id="WP_073570942.1">
    <property type="nucleotide sequence ID" value="NZ_FRXN01000002.1"/>
</dbReference>
<dbReference type="OrthoDB" id="2599194at2"/>
<gene>
    <name evidence="1" type="ORF">SAMN04488108_1260</name>
</gene>
<dbReference type="Proteomes" id="UP000184609">
    <property type="component" value="Unassembled WGS sequence"/>
</dbReference>
<dbReference type="AlphaFoldDB" id="A0A1M7Z8S4"/>
<sequence>MTSSLIDFRLKKLKEDTAPKFGIMTPQHMVEHLTITLKISSGRIKLPEFTVGEGDAKLKQDLLYTELEFPKGVKYPKDTGKLMELRFPDLETAKQKLNEALAEYQQISAETPDFKTVHPRFSTLTKSEWDTFHQKHFKHHFSQFGIWE</sequence>
<keyword evidence="2" id="KW-1185">Reference proteome</keyword>
<protein>
    <recommendedName>
        <fullName evidence="3">Oxepin-CoA hydrolase / 3-oxo-5,6-dehydrosuberyl-CoA semialdehyde dehydrogenase</fullName>
    </recommendedName>
</protein>
<name>A0A1M7Z8S4_9BACT</name>
<evidence type="ECO:0008006" key="3">
    <source>
        <dbReference type="Google" id="ProtNLM"/>
    </source>
</evidence>
<organism evidence="1 2">
    <name type="scientific">Algoriphagus zhangzhouensis</name>
    <dbReference type="NCBI Taxonomy" id="1073327"/>
    <lineage>
        <taxon>Bacteria</taxon>
        <taxon>Pseudomonadati</taxon>
        <taxon>Bacteroidota</taxon>
        <taxon>Cytophagia</taxon>
        <taxon>Cytophagales</taxon>
        <taxon>Cyclobacteriaceae</taxon>
        <taxon>Algoriphagus</taxon>
    </lineage>
</organism>
<evidence type="ECO:0000313" key="1">
    <source>
        <dbReference type="EMBL" id="SHO61318.1"/>
    </source>
</evidence>
<reference evidence="2" key="1">
    <citation type="submission" date="2016-12" db="EMBL/GenBank/DDBJ databases">
        <authorList>
            <person name="Varghese N."/>
            <person name="Submissions S."/>
        </authorList>
    </citation>
    <scope>NUCLEOTIDE SEQUENCE [LARGE SCALE GENOMIC DNA]</scope>
    <source>
        <strain evidence="2">DSM 25035</strain>
    </source>
</reference>
<dbReference type="STRING" id="1073327.SAMN04488108_1260"/>
<evidence type="ECO:0000313" key="2">
    <source>
        <dbReference type="Proteomes" id="UP000184609"/>
    </source>
</evidence>
<accession>A0A1M7Z8S4</accession>
<proteinExistence type="predicted"/>
<dbReference type="EMBL" id="FRXN01000002">
    <property type="protein sequence ID" value="SHO61318.1"/>
    <property type="molecule type" value="Genomic_DNA"/>
</dbReference>